<name>A0A2N3V6F0_9NOCA</name>
<dbReference type="OrthoDB" id="4549006at2"/>
<comment type="caution">
    <text evidence="1">The sequence shown here is derived from an EMBL/GenBank/DDBJ whole genome shotgun (WGS) entry which is preliminary data.</text>
</comment>
<protein>
    <recommendedName>
        <fullName evidence="3">PE family protein</fullName>
    </recommendedName>
</protein>
<evidence type="ECO:0000313" key="2">
    <source>
        <dbReference type="Proteomes" id="UP000233766"/>
    </source>
</evidence>
<dbReference type="AlphaFoldDB" id="A0A2N3V6F0"/>
<accession>A0A2N3V6F0</accession>
<proteinExistence type="predicted"/>
<dbReference type="EMBL" id="PJMW01000002">
    <property type="protein sequence ID" value="PKV77204.1"/>
    <property type="molecule type" value="Genomic_DNA"/>
</dbReference>
<evidence type="ECO:0000313" key="1">
    <source>
        <dbReference type="EMBL" id="PKV77204.1"/>
    </source>
</evidence>
<evidence type="ECO:0008006" key="3">
    <source>
        <dbReference type="Google" id="ProtNLM"/>
    </source>
</evidence>
<organism evidence="1 2">
    <name type="scientific">Nocardia fluminea</name>
    <dbReference type="NCBI Taxonomy" id="134984"/>
    <lineage>
        <taxon>Bacteria</taxon>
        <taxon>Bacillati</taxon>
        <taxon>Actinomycetota</taxon>
        <taxon>Actinomycetes</taxon>
        <taxon>Mycobacteriales</taxon>
        <taxon>Nocardiaceae</taxon>
        <taxon>Nocardia</taxon>
    </lineage>
</organism>
<dbReference type="Proteomes" id="UP000233766">
    <property type="component" value="Unassembled WGS sequence"/>
</dbReference>
<sequence>MVYPDEVGEAGHSGSSAVAVRPAEFARIDDACAEFLRVIARIRALAVEIGDQEHWGLGERQVRLISGGTLVARLRSVAAANENSVTAVSDAHSQIVGDIQHSFRVARDLMVVADEEWASRLRSPETSAGQHFSSVPV</sequence>
<gene>
    <name evidence="1" type="ORF">ATK86_1533</name>
</gene>
<dbReference type="RefSeq" id="WP_143875918.1">
    <property type="nucleotide sequence ID" value="NZ_PJMW01000002.1"/>
</dbReference>
<reference evidence="1 2" key="1">
    <citation type="submission" date="2017-12" db="EMBL/GenBank/DDBJ databases">
        <title>Sequencing the genomes of 1000 Actinobacteria strains.</title>
        <authorList>
            <person name="Klenk H.-P."/>
        </authorList>
    </citation>
    <scope>NUCLEOTIDE SEQUENCE [LARGE SCALE GENOMIC DNA]</scope>
    <source>
        <strain evidence="1 2">DSM 44489</strain>
    </source>
</reference>
<keyword evidence="2" id="KW-1185">Reference proteome</keyword>